<gene>
    <name evidence="2" type="ORF">SAMN04490220_6459</name>
</gene>
<organism evidence="2 3">
    <name type="scientific">Rhodococcus jostii</name>
    <dbReference type="NCBI Taxonomy" id="132919"/>
    <lineage>
        <taxon>Bacteria</taxon>
        <taxon>Bacillati</taxon>
        <taxon>Actinomycetota</taxon>
        <taxon>Actinomycetes</taxon>
        <taxon>Mycobacteriales</taxon>
        <taxon>Nocardiaceae</taxon>
        <taxon>Rhodococcus</taxon>
    </lineage>
</organism>
<feature type="compositionally biased region" description="Basic and acidic residues" evidence="1">
    <location>
        <begin position="385"/>
        <end position="397"/>
    </location>
</feature>
<evidence type="ECO:0000313" key="3">
    <source>
        <dbReference type="Proteomes" id="UP000183407"/>
    </source>
</evidence>
<evidence type="ECO:0008006" key="4">
    <source>
        <dbReference type="Google" id="ProtNLM"/>
    </source>
</evidence>
<feature type="compositionally biased region" description="Basic and acidic residues" evidence="1">
    <location>
        <begin position="335"/>
        <end position="345"/>
    </location>
</feature>
<dbReference type="Proteomes" id="UP000183407">
    <property type="component" value="Unassembled WGS sequence"/>
</dbReference>
<dbReference type="Gene3D" id="2.30.110.10">
    <property type="entry name" value="Electron Transport, Fmn-binding Protein, Chain A"/>
    <property type="match status" value="1"/>
</dbReference>
<dbReference type="AlphaFoldDB" id="A0A1H5FM47"/>
<dbReference type="EMBL" id="FNTL01000004">
    <property type="protein sequence ID" value="SEE04506.1"/>
    <property type="molecule type" value="Genomic_DNA"/>
</dbReference>
<feature type="region of interest" description="Disordered" evidence="1">
    <location>
        <begin position="369"/>
        <end position="397"/>
    </location>
</feature>
<reference evidence="3" key="1">
    <citation type="submission" date="2016-10" db="EMBL/GenBank/DDBJ databases">
        <authorList>
            <person name="Varghese N."/>
        </authorList>
    </citation>
    <scope>NUCLEOTIDE SEQUENCE [LARGE SCALE GENOMIC DNA]</scope>
    <source>
        <strain evidence="3">DSM 44719</strain>
    </source>
</reference>
<feature type="compositionally biased region" description="Acidic residues" evidence="1">
    <location>
        <begin position="318"/>
        <end position="327"/>
    </location>
</feature>
<protein>
    <recommendedName>
        <fullName evidence="4">Pyridoxamine 5'-phosphate oxidase</fullName>
    </recommendedName>
</protein>
<name>A0A1H5FM47_RHOJO</name>
<accession>A0A1H5FM47</accession>
<feature type="region of interest" description="Disordered" evidence="1">
    <location>
        <begin position="165"/>
        <end position="185"/>
    </location>
</feature>
<evidence type="ECO:0000313" key="2">
    <source>
        <dbReference type="EMBL" id="SEE04506.1"/>
    </source>
</evidence>
<feature type="region of interest" description="Disordered" evidence="1">
    <location>
        <begin position="276"/>
        <end position="345"/>
    </location>
</feature>
<sequence>MPVTWSDEVDEVIRGDLTCGFAYVTPAGGTVVTAVAPLGLCDRERGTVGFTTSLGFGRKLDRVRDEPRVALAYHAREHGIGDDSNRRYVLVQGEATFDPTPDRELLDDIGRQSVPYTGEPRRGIFWDRWLSAYYTDRVPVTVAVARVVVWPDLRMTGSPEVFGAPLPSVEAPPQAPPKKGTGPRVDAAKVGERAGKLPHRLLAYRQADGYPAIAPVDVNSAGGDGVRLTVPVGVPQGGRRAGLLAHSYRAQLIGLESRQNTGWIEVTGTEAVYAPHTEAGSPRRRTRRSCSWPTASWPGAGWRRPARRAGPRPRATDSDDAAVDVDDLAVTPARRAGEDRHDLGDIGRHAQSFERRHAREAIDHVLLPATQVAPAPPVTPAQFDGEGHRHAVADERP</sequence>
<dbReference type="SUPFAM" id="SSF50475">
    <property type="entry name" value="FMN-binding split barrel"/>
    <property type="match status" value="1"/>
</dbReference>
<proteinExistence type="predicted"/>
<evidence type="ECO:0000256" key="1">
    <source>
        <dbReference type="SAM" id="MobiDB-lite"/>
    </source>
</evidence>
<dbReference type="InterPro" id="IPR012349">
    <property type="entry name" value="Split_barrel_FMN-bd"/>
</dbReference>